<gene>
    <name evidence="6" type="ORF">CJ301_13735</name>
</gene>
<comment type="caution">
    <text evidence="6">The sequence shown here is derived from an EMBL/GenBank/DDBJ whole genome shotgun (WGS) entry which is preliminary data.</text>
</comment>
<dbReference type="OrthoDB" id="2733322at2"/>
<dbReference type="InterPro" id="IPR011991">
    <property type="entry name" value="ArsR-like_HTH"/>
</dbReference>
<dbReference type="Pfam" id="PF12802">
    <property type="entry name" value="MarR_2"/>
    <property type="match status" value="1"/>
</dbReference>
<dbReference type="AlphaFoldDB" id="A0A2G1ME03"/>
<feature type="region of interest" description="Disordered" evidence="4">
    <location>
        <begin position="1"/>
        <end position="20"/>
    </location>
</feature>
<dbReference type="SUPFAM" id="SSF46785">
    <property type="entry name" value="Winged helix' DNA-binding domain"/>
    <property type="match status" value="1"/>
</dbReference>
<proteinExistence type="predicted"/>
<dbReference type="Proteomes" id="UP000221860">
    <property type="component" value="Unassembled WGS sequence"/>
</dbReference>
<keyword evidence="7" id="KW-1185">Reference proteome</keyword>
<accession>A0A2G1ME03</accession>
<dbReference type="InterPro" id="IPR036388">
    <property type="entry name" value="WH-like_DNA-bd_sf"/>
</dbReference>
<name>A0A2G1ME03_9RHOB</name>
<keyword evidence="1" id="KW-0805">Transcription regulation</keyword>
<dbReference type="PANTHER" id="PTHR38465">
    <property type="entry name" value="HTH-TYPE TRANSCRIPTIONAL REGULATOR MJ1563-RELATED"/>
    <property type="match status" value="1"/>
</dbReference>
<feature type="domain" description="HTH marR-type" evidence="5">
    <location>
        <begin position="41"/>
        <end position="98"/>
    </location>
</feature>
<dbReference type="GO" id="GO:0003677">
    <property type="term" value="F:DNA binding"/>
    <property type="evidence" value="ECO:0007669"/>
    <property type="project" value="UniProtKB-KW"/>
</dbReference>
<evidence type="ECO:0000256" key="4">
    <source>
        <dbReference type="SAM" id="MobiDB-lite"/>
    </source>
</evidence>
<dbReference type="CDD" id="cd00090">
    <property type="entry name" value="HTH_ARSR"/>
    <property type="match status" value="1"/>
</dbReference>
<evidence type="ECO:0000256" key="3">
    <source>
        <dbReference type="ARBA" id="ARBA00023163"/>
    </source>
</evidence>
<protein>
    <recommendedName>
        <fullName evidence="5">HTH marR-type domain-containing protein</fullName>
    </recommendedName>
</protein>
<sequence length="167" mass="18825">MTGDIDPAQRSARMKETSPGGLDEVRSDFIEKIGLIAQNDGLPRIAGRIFALLLFDGEIVSFGEIAERLQVSRGSVSSATRLLEDRGLLKRVGKPGQRQDFFRLADNPYRNMLDNIVTGLDRARDEIGDTLQQLPQDCPEIRRRVQDYARFYEVMGRAIDQSIKTLE</sequence>
<dbReference type="PANTHER" id="PTHR38465:SF1">
    <property type="entry name" value="HTH-TYPE TRANSCRIPTIONAL REGULATOR MJ1563-RELATED"/>
    <property type="match status" value="1"/>
</dbReference>
<evidence type="ECO:0000259" key="5">
    <source>
        <dbReference type="Pfam" id="PF12802"/>
    </source>
</evidence>
<organism evidence="6 7">
    <name type="scientific">Limimaricola cinnabarinus</name>
    <dbReference type="NCBI Taxonomy" id="1125964"/>
    <lineage>
        <taxon>Bacteria</taxon>
        <taxon>Pseudomonadati</taxon>
        <taxon>Pseudomonadota</taxon>
        <taxon>Alphaproteobacteria</taxon>
        <taxon>Rhodobacterales</taxon>
        <taxon>Paracoccaceae</taxon>
        <taxon>Limimaricola</taxon>
    </lineage>
</organism>
<reference evidence="6 7" key="1">
    <citation type="submission" date="2017-08" db="EMBL/GenBank/DDBJ databases">
        <title>Draft Genome Sequence of Loktanella cinnabarina Strain XM1, Isolated from Coastal Surface Water.</title>
        <authorList>
            <person name="Ma R."/>
            <person name="Wang J."/>
            <person name="Wang Q."/>
            <person name="Ma Z."/>
            <person name="Li J."/>
            <person name="Chen L."/>
        </authorList>
    </citation>
    <scope>NUCLEOTIDE SEQUENCE [LARGE SCALE GENOMIC DNA]</scope>
    <source>
        <strain evidence="6 7">XM1</strain>
    </source>
</reference>
<keyword evidence="2" id="KW-0238">DNA-binding</keyword>
<dbReference type="InterPro" id="IPR000835">
    <property type="entry name" value="HTH_MarR-typ"/>
</dbReference>
<dbReference type="EMBL" id="NQWH01000023">
    <property type="protein sequence ID" value="PHP26900.1"/>
    <property type="molecule type" value="Genomic_DNA"/>
</dbReference>
<dbReference type="InterPro" id="IPR052362">
    <property type="entry name" value="HTH-GbsR_regulator"/>
</dbReference>
<evidence type="ECO:0000313" key="6">
    <source>
        <dbReference type="EMBL" id="PHP26900.1"/>
    </source>
</evidence>
<dbReference type="Gene3D" id="1.10.10.10">
    <property type="entry name" value="Winged helix-like DNA-binding domain superfamily/Winged helix DNA-binding domain"/>
    <property type="match status" value="1"/>
</dbReference>
<dbReference type="InterPro" id="IPR036390">
    <property type="entry name" value="WH_DNA-bd_sf"/>
</dbReference>
<evidence type="ECO:0000256" key="2">
    <source>
        <dbReference type="ARBA" id="ARBA00023125"/>
    </source>
</evidence>
<evidence type="ECO:0000256" key="1">
    <source>
        <dbReference type="ARBA" id="ARBA00023015"/>
    </source>
</evidence>
<keyword evidence="3" id="KW-0804">Transcription</keyword>
<evidence type="ECO:0000313" key="7">
    <source>
        <dbReference type="Proteomes" id="UP000221860"/>
    </source>
</evidence>
<dbReference type="GO" id="GO:0003700">
    <property type="term" value="F:DNA-binding transcription factor activity"/>
    <property type="evidence" value="ECO:0007669"/>
    <property type="project" value="InterPro"/>
</dbReference>